<name>A0AAU9J7X8_9CILI</name>
<comment type="caution">
    <text evidence="3">The sequence shown here is derived from an EMBL/GenBank/DDBJ whole genome shotgun (WGS) entry which is preliminary data.</text>
</comment>
<feature type="transmembrane region" description="Helical" evidence="2">
    <location>
        <begin position="12"/>
        <end position="31"/>
    </location>
</feature>
<evidence type="ECO:0000256" key="1">
    <source>
        <dbReference type="SAM" id="MobiDB-lite"/>
    </source>
</evidence>
<accession>A0AAU9J7X8</accession>
<keyword evidence="2" id="KW-0812">Transmembrane</keyword>
<dbReference type="Proteomes" id="UP001162131">
    <property type="component" value="Unassembled WGS sequence"/>
</dbReference>
<evidence type="ECO:0000313" key="3">
    <source>
        <dbReference type="EMBL" id="CAG9322327.1"/>
    </source>
</evidence>
<keyword evidence="2" id="KW-0472">Membrane</keyword>
<sequence length="166" mass="19762">MAATSTFLSRHIVSFGFTIGFAAGFPLTWFLPEKFYQKILPYFTVRFIEAKITYEPPKKKAKAPDDVLDTNLDEILDRLEYVDEHDEEWDNYVELQEKVVQMISDKDEKWILLKQKKSSGHEGSTKYDDYEAFKRIQQKMKEDEVKRRRERASKRNTDEKPIENKK</sequence>
<organism evidence="3 4">
    <name type="scientific">Blepharisma stoltei</name>
    <dbReference type="NCBI Taxonomy" id="1481888"/>
    <lineage>
        <taxon>Eukaryota</taxon>
        <taxon>Sar</taxon>
        <taxon>Alveolata</taxon>
        <taxon>Ciliophora</taxon>
        <taxon>Postciliodesmatophora</taxon>
        <taxon>Heterotrichea</taxon>
        <taxon>Heterotrichida</taxon>
        <taxon>Blepharismidae</taxon>
        <taxon>Blepharisma</taxon>
    </lineage>
</organism>
<dbReference type="EMBL" id="CAJZBQ010000031">
    <property type="protein sequence ID" value="CAG9322327.1"/>
    <property type="molecule type" value="Genomic_DNA"/>
</dbReference>
<evidence type="ECO:0000313" key="4">
    <source>
        <dbReference type="Proteomes" id="UP001162131"/>
    </source>
</evidence>
<keyword evidence="2" id="KW-1133">Transmembrane helix</keyword>
<gene>
    <name evidence="3" type="ORF">BSTOLATCC_MIC31352</name>
</gene>
<keyword evidence="4" id="KW-1185">Reference proteome</keyword>
<evidence type="ECO:0000256" key="2">
    <source>
        <dbReference type="SAM" id="Phobius"/>
    </source>
</evidence>
<protein>
    <submittedName>
        <fullName evidence="3">Uncharacterized protein</fullName>
    </submittedName>
</protein>
<proteinExistence type="predicted"/>
<reference evidence="3" key="1">
    <citation type="submission" date="2021-09" db="EMBL/GenBank/DDBJ databases">
        <authorList>
            <consortium name="AG Swart"/>
            <person name="Singh M."/>
            <person name="Singh A."/>
            <person name="Seah K."/>
            <person name="Emmerich C."/>
        </authorList>
    </citation>
    <scope>NUCLEOTIDE SEQUENCE</scope>
    <source>
        <strain evidence="3">ATCC30299</strain>
    </source>
</reference>
<feature type="region of interest" description="Disordered" evidence="1">
    <location>
        <begin position="140"/>
        <end position="166"/>
    </location>
</feature>
<dbReference type="AlphaFoldDB" id="A0AAU9J7X8"/>